<evidence type="ECO:0000259" key="5">
    <source>
        <dbReference type="PROSITE" id="PS51900"/>
    </source>
</evidence>
<dbReference type="Gene3D" id="1.10.150.130">
    <property type="match status" value="1"/>
</dbReference>
<dbReference type="InterPro" id="IPR013762">
    <property type="entry name" value="Integrase-like_cat_sf"/>
</dbReference>
<dbReference type="EMBL" id="UOFM01000385">
    <property type="protein sequence ID" value="VAW81174.1"/>
    <property type="molecule type" value="Genomic_DNA"/>
</dbReference>
<dbReference type="Pfam" id="PF13495">
    <property type="entry name" value="Phage_int_SAM_4"/>
    <property type="match status" value="1"/>
</dbReference>
<evidence type="ECO:0000256" key="1">
    <source>
        <dbReference type="ARBA" id="ARBA00022908"/>
    </source>
</evidence>
<dbReference type="SUPFAM" id="SSF56349">
    <property type="entry name" value="DNA breaking-rejoining enzymes"/>
    <property type="match status" value="1"/>
</dbReference>
<gene>
    <name evidence="6" type="ORF">MNBD_GAMMA14-897</name>
</gene>
<keyword evidence="2" id="KW-0238">DNA-binding</keyword>
<dbReference type="InterPro" id="IPR002104">
    <property type="entry name" value="Integrase_catalytic"/>
</dbReference>
<dbReference type="InterPro" id="IPR050090">
    <property type="entry name" value="Tyrosine_recombinase_XerCD"/>
</dbReference>
<evidence type="ECO:0000256" key="3">
    <source>
        <dbReference type="ARBA" id="ARBA00023172"/>
    </source>
</evidence>
<accession>A0A3B0ZIR4</accession>
<dbReference type="PANTHER" id="PTHR30349">
    <property type="entry name" value="PHAGE INTEGRASE-RELATED"/>
    <property type="match status" value="1"/>
</dbReference>
<dbReference type="PROSITE" id="PS51898">
    <property type="entry name" value="TYR_RECOMBINASE"/>
    <property type="match status" value="1"/>
</dbReference>
<dbReference type="GO" id="GO:0006310">
    <property type="term" value="P:DNA recombination"/>
    <property type="evidence" value="ECO:0007669"/>
    <property type="project" value="UniProtKB-KW"/>
</dbReference>
<dbReference type="PROSITE" id="PS51900">
    <property type="entry name" value="CB"/>
    <property type="match status" value="1"/>
</dbReference>
<dbReference type="GO" id="GO:0015074">
    <property type="term" value="P:DNA integration"/>
    <property type="evidence" value="ECO:0007669"/>
    <property type="project" value="UniProtKB-KW"/>
</dbReference>
<dbReference type="Pfam" id="PF00589">
    <property type="entry name" value="Phage_integrase"/>
    <property type="match status" value="1"/>
</dbReference>
<proteinExistence type="predicted"/>
<keyword evidence="1" id="KW-0229">DNA integration</keyword>
<dbReference type="AlphaFoldDB" id="A0A3B0ZIR4"/>
<protein>
    <recommendedName>
        <fullName evidence="7">Integrase</fullName>
    </recommendedName>
</protein>
<evidence type="ECO:0000256" key="2">
    <source>
        <dbReference type="ARBA" id="ARBA00023125"/>
    </source>
</evidence>
<dbReference type="Gene3D" id="1.10.443.10">
    <property type="entry name" value="Intergrase catalytic core"/>
    <property type="match status" value="1"/>
</dbReference>
<dbReference type="InterPro" id="IPR004107">
    <property type="entry name" value="Integrase_SAM-like_N"/>
</dbReference>
<evidence type="ECO:0000259" key="4">
    <source>
        <dbReference type="PROSITE" id="PS51898"/>
    </source>
</evidence>
<evidence type="ECO:0000313" key="6">
    <source>
        <dbReference type="EMBL" id="VAW81174.1"/>
    </source>
</evidence>
<evidence type="ECO:0008006" key="7">
    <source>
        <dbReference type="Google" id="ProtNLM"/>
    </source>
</evidence>
<feature type="domain" description="Tyr recombinase" evidence="4">
    <location>
        <begin position="98"/>
        <end position="271"/>
    </location>
</feature>
<sequence>MTPLRQKMIDAMQLRGFAARTHESYLSAVTALAKYYHRTPEQLSVDEIQAYFQYLVKERGLSGATCRLYLNAIRFLYLQVLKQPTFDVTFQMPKKLYRIPELLTRSEVGQILSAVNNSKHRIMLMTCYGCGLRVNELVHLKVRHIDGERRLLRVEQGKGGKDRQVILSDGLLQPLRAYWQRYHPTVWLFPGREPDQPMDVSSPQRVFTIAKKRAGIDKVGGIHSLRHAYATHQLEAGLPVHQLQQLLGHQNIHSTLHYVHWVPGQYREGETGVDLIAGLVVDHGDH</sequence>
<dbReference type="GO" id="GO:0003677">
    <property type="term" value="F:DNA binding"/>
    <property type="evidence" value="ECO:0007669"/>
    <property type="project" value="UniProtKB-KW"/>
</dbReference>
<dbReference type="InterPro" id="IPR011010">
    <property type="entry name" value="DNA_brk_join_enz"/>
</dbReference>
<name>A0A3B0ZIR4_9ZZZZ</name>
<keyword evidence="3" id="KW-0233">DNA recombination</keyword>
<dbReference type="InterPro" id="IPR010998">
    <property type="entry name" value="Integrase_recombinase_N"/>
</dbReference>
<feature type="domain" description="Core-binding (CB)" evidence="5">
    <location>
        <begin position="1"/>
        <end position="81"/>
    </location>
</feature>
<dbReference type="PANTHER" id="PTHR30349:SF90">
    <property type="entry name" value="TYROSINE RECOMBINASE XERD"/>
    <property type="match status" value="1"/>
</dbReference>
<reference evidence="6" key="1">
    <citation type="submission" date="2018-06" db="EMBL/GenBank/DDBJ databases">
        <authorList>
            <person name="Zhirakovskaya E."/>
        </authorList>
    </citation>
    <scope>NUCLEOTIDE SEQUENCE</scope>
</reference>
<dbReference type="InterPro" id="IPR044068">
    <property type="entry name" value="CB"/>
</dbReference>
<organism evidence="6">
    <name type="scientific">hydrothermal vent metagenome</name>
    <dbReference type="NCBI Taxonomy" id="652676"/>
    <lineage>
        <taxon>unclassified sequences</taxon>
        <taxon>metagenomes</taxon>
        <taxon>ecological metagenomes</taxon>
    </lineage>
</organism>